<keyword evidence="2" id="KW-0812">Transmembrane</keyword>
<dbReference type="RefSeq" id="WP_271283157.1">
    <property type="nucleotide sequence ID" value="NZ_JAMGZK010000051.1"/>
</dbReference>
<keyword evidence="5" id="KW-1185">Reference proteome</keyword>
<proteinExistence type="predicted"/>
<dbReference type="GO" id="GO:0016020">
    <property type="term" value="C:membrane"/>
    <property type="evidence" value="ECO:0007669"/>
    <property type="project" value="UniProtKB-SubCell"/>
</dbReference>
<keyword evidence="3" id="KW-0472">Membrane</keyword>
<protein>
    <submittedName>
        <fullName evidence="4">Glycosyltransferase family 2 protein</fullName>
    </submittedName>
</protein>
<comment type="subcellular location">
    <subcellularLocation>
        <location evidence="1">Membrane</location>
        <topology evidence="1">Single-pass membrane protein</topology>
    </subcellularLocation>
</comment>
<evidence type="ECO:0000313" key="5">
    <source>
        <dbReference type="Proteomes" id="UP001063816"/>
    </source>
</evidence>
<evidence type="ECO:0000256" key="2">
    <source>
        <dbReference type="ARBA" id="ARBA00022692"/>
    </source>
</evidence>
<dbReference type="AlphaFoldDB" id="A0A9J6Q8I9"/>
<sequence>MLQESRLNNCKVALCAIFKNEAPYILEWIAHHRLIGVTDFYIADNISTDGCSELLTSLHDEGQITLLTWPTLPGVKPQLPAYEKLAELAKKDCVDWALFIDADEFVILDDNHPNIQSVITKITTNDYNVSGITLNWATYGSSDIIINSNNDILSNFEFRFIKDSNINRHYKSLIRLKDFVSSGNTPHEFRIEKSCKYVNTAGEELPQPLTGMSDRVTWANMKIHHYMIKSKSEYVSKKMKKGRASSNASLDMSYFNAHDINHEYAPLKRHWIQSVQHIKNRLQEKYPCGSKDNGSQLYYKNNTSHIGAIDNLKEINNYQLEINGWALGYNGQKPESFRVIANQHLELPIKDIAFKNRPDVLRTIALCNDEQCGFTIACDVPQNEVINSISIYHGNNPIISTGLLNFQINELL</sequence>
<name>A0A9J6Q8I9_9ENTR</name>
<evidence type="ECO:0000256" key="1">
    <source>
        <dbReference type="ARBA" id="ARBA00004167"/>
    </source>
</evidence>
<comment type="caution">
    <text evidence="4">The sequence shown here is derived from an EMBL/GenBank/DDBJ whole genome shotgun (WGS) entry which is preliminary data.</text>
</comment>
<dbReference type="GO" id="GO:0016757">
    <property type="term" value="F:glycosyltransferase activity"/>
    <property type="evidence" value="ECO:0007669"/>
    <property type="project" value="TreeGrafter"/>
</dbReference>
<dbReference type="SUPFAM" id="SSF53448">
    <property type="entry name" value="Nucleotide-diphospho-sugar transferases"/>
    <property type="match status" value="1"/>
</dbReference>
<accession>A0A9J6Q8I9</accession>
<reference evidence="4" key="1">
    <citation type="submission" date="2022-05" db="EMBL/GenBank/DDBJ databases">
        <title>Description of a novel species of Leclercia; Leclercia tamurae and the Proposal for a Novel Genus Silvania gen. nov. Containing Two Novel Species Silvania hatchlandensis sp. nov. and Silvania confinis sp. nov. Isolated from the Rhizosphere of Oak.</title>
        <authorList>
            <person name="Maddock D.W."/>
            <person name="Brady C.L."/>
            <person name="Denman S."/>
            <person name="Arnold D."/>
        </authorList>
    </citation>
    <scope>NUCLEOTIDE SEQUENCE</scope>
    <source>
        <strain evidence="4">H19S6</strain>
    </source>
</reference>
<dbReference type="Proteomes" id="UP001063816">
    <property type="component" value="Unassembled WGS sequence"/>
</dbReference>
<organism evidence="4 5">
    <name type="scientific">Silvania hatchlandensis</name>
    <dbReference type="NCBI Taxonomy" id="2926469"/>
    <lineage>
        <taxon>Bacteria</taxon>
        <taxon>Pseudomonadati</taxon>
        <taxon>Pseudomonadota</taxon>
        <taxon>Gammaproteobacteria</taxon>
        <taxon>Enterobacterales</taxon>
        <taxon>Enterobacteriaceae</taxon>
        <taxon>Silvania</taxon>
    </lineage>
</organism>
<evidence type="ECO:0000313" key="4">
    <source>
        <dbReference type="EMBL" id="MCU6665594.1"/>
    </source>
</evidence>
<dbReference type="InterPro" id="IPR029044">
    <property type="entry name" value="Nucleotide-diphossugar_trans"/>
</dbReference>
<dbReference type="EMBL" id="JAMGZK010000051">
    <property type="protein sequence ID" value="MCU6665594.1"/>
    <property type="molecule type" value="Genomic_DNA"/>
</dbReference>
<evidence type="ECO:0000256" key="3">
    <source>
        <dbReference type="ARBA" id="ARBA00022989"/>
    </source>
</evidence>
<dbReference type="Pfam" id="PF13704">
    <property type="entry name" value="Glyco_tranf_2_4"/>
    <property type="match status" value="1"/>
</dbReference>
<keyword evidence="3" id="KW-1133">Transmembrane helix</keyword>
<dbReference type="PANTHER" id="PTHR21461">
    <property type="entry name" value="GLYCOSYLTRANSFERASE FAMILY 92 PROTEIN"/>
    <property type="match status" value="1"/>
</dbReference>
<dbReference type="GO" id="GO:0005737">
    <property type="term" value="C:cytoplasm"/>
    <property type="evidence" value="ECO:0007669"/>
    <property type="project" value="TreeGrafter"/>
</dbReference>
<gene>
    <name evidence="4" type="ORF">M8014_14720</name>
</gene>
<dbReference type="PANTHER" id="PTHR21461:SF69">
    <property type="entry name" value="GLYCOSYLTRANSFERASE FAMILY 92 PROTEIN"/>
    <property type="match status" value="1"/>
</dbReference>